<keyword evidence="7" id="KW-1185">Reference proteome</keyword>
<dbReference type="PANTHER" id="PTHR42734">
    <property type="entry name" value="METAL TRANSPORT SYSTEM ATP-BINDING PROTEIN TM_0124-RELATED"/>
    <property type="match status" value="1"/>
</dbReference>
<dbReference type="InterPro" id="IPR003439">
    <property type="entry name" value="ABC_transporter-like_ATP-bd"/>
</dbReference>
<evidence type="ECO:0000256" key="2">
    <source>
        <dbReference type="ARBA" id="ARBA00022448"/>
    </source>
</evidence>
<dbReference type="AlphaFoldDB" id="A0A420W6Y0"/>
<dbReference type="InterPro" id="IPR003593">
    <property type="entry name" value="AAA+_ATPase"/>
</dbReference>
<feature type="domain" description="ABC transporter" evidence="5">
    <location>
        <begin position="2"/>
        <end position="218"/>
    </location>
</feature>
<evidence type="ECO:0000313" key="7">
    <source>
        <dbReference type="Proteomes" id="UP000280881"/>
    </source>
</evidence>
<comment type="caution">
    <text evidence="6">The sequence shown here is derived from an EMBL/GenBank/DDBJ whole genome shotgun (WGS) entry which is preliminary data.</text>
</comment>
<dbReference type="Gene3D" id="3.40.50.300">
    <property type="entry name" value="P-loop containing nucleotide triphosphate hydrolases"/>
    <property type="match status" value="1"/>
</dbReference>
<sequence>MLEVRELSFRVLKGISFKVEPGDVVGVVGKNGAGKSTLLKCLGGYYRYRGQVFLKGKELLSYPLNRRVLLVNYLPQELSLPFDYTVKEFLWVTTGVKGFELAVEKFGISALLDRNFNSLSGGEKVKVLLSRLYLLKPSVFLLDEPSAYLDLAVISLLSSFVKEMSYDRKSLLIVSHDVSFLYSVCKKFIGLKDGKLLFFGGKEELVENLETLFDCPLSVKLIDGELFIKNKEV</sequence>
<dbReference type="Proteomes" id="UP000280881">
    <property type="component" value="Unassembled WGS sequence"/>
</dbReference>
<organism evidence="6 7">
    <name type="scientific">Thermovibrio guaymasensis</name>
    <dbReference type="NCBI Taxonomy" id="240167"/>
    <lineage>
        <taxon>Bacteria</taxon>
        <taxon>Pseudomonadati</taxon>
        <taxon>Aquificota</taxon>
        <taxon>Aquificia</taxon>
        <taxon>Desulfurobacteriales</taxon>
        <taxon>Desulfurobacteriaceae</taxon>
        <taxon>Thermovibrio</taxon>
    </lineage>
</organism>
<dbReference type="SUPFAM" id="SSF52540">
    <property type="entry name" value="P-loop containing nucleoside triphosphate hydrolases"/>
    <property type="match status" value="1"/>
</dbReference>
<evidence type="ECO:0000256" key="3">
    <source>
        <dbReference type="ARBA" id="ARBA00022741"/>
    </source>
</evidence>
<dbReference type="EMBL" id="RBIE01000002">
    <property type="protein sequence ID" value="RKQ61848.1"/>
    <property type="molecule type" value="Genomic_DNA"/>
</dbReference>
<comment type="similarity">
    <text evidence="1">Belongs to the ABC transporter superfamily.</text>
</comment>
<dbReference type="InterPro" id="IPR050153">
    <property type="entry name" value="Metal_Ion_Import_ABC"/>
</dbReference>
<keyword evidence="2" id="KW-0813">Transport</keyword>
<dbReference type="InterPro" id="IPR017871">
    <property type="entry name" value="ABC_transporter-like_CS"/>
</dbReference>
<gene>
    <name evidence="6" type="ORF">C7457_1301</name>
</gene>
<evidence type="ECO:0000256" key="4">
    <source>
        <dbReference type="ARBA" id="ARBA00022840"/>
    </source>
</evidence>
<reference evidence="6 7" key="1">
    <citation type="submission" date="2018-10" db="EMBL/GenBank/DDBJ databases">
        <title>Genomic Encyclopedia of Type Strains, Phase IV (KMG-IV): sequencing the most valuable type-strain genomes for metagenomic binning, comparative biology and taxonomic classification.</title>
        <authorList>
            <person name="Goeker M."/>
        </authorList>
    </citation>
    <scope>NUCLEOTIDE SEQUENCE [LARGE SCALE GENOMIC DNA]</scope>
    <source>
        <strain evidence="6 7">DSM 15521</strain>
    </source>
</reference>
<dbReference type="RefSeq" id="WP_170137376.1">
    <property type="nucleotide sequence ID" value="NZ_RBIE01000002.1"/>
</dbReference>
<dbReference type="Pfam" id="PF00005">
    <property type="entry name" value="ABC_tran"/>
    <property type="match status" value="1"/>
</dbReference>
<dbReference type="PROSITE" id="PS50893">
    <property type="entry name" value="ABC_TRANSPORTER_2"/>
    <property type="match status" value="1"/>
</dbReference>
<dbReference type="GO" id="GO:0016887">
    <property type="term" value="F:ATP hydrolysis activity"/>
    <property type="evidence" value="ECO:0007669"/>
    <property type="project" value="InterPro"/>
</dbReference>
<evidence type="ECO:0000259" key="5">
    <source>
        <dbReference type="PROSITE" id="PS50893"/>
    </source>
</evidence>
<dbReference type="SMART" id="SM00382">
    <property type="entry name" value="AAA"/>
    <property type="match status" value="1"/>
</dbReference>
<protein>
    <submittedName>
        <fullName evidence="6">Iron complex transport system ATP-binding protein</fullName>
    </submittedName>
</protein>
<dbReference type="PANTHER" id="PTHR42734:SF17">
    <property type="entry name" value="METAL TRANSPORT SYSTEM ATP-BINDING PROTEIN TM_0124-RELATED"/>
    <property type="match status" value="1"/>
</dbReference>
<accession>A0A420W6Y0</accession>
<dbReference type="PROSITE" id="PS00211">
    <property type="entry name" value="ABC_TRANSPORTER_1"/>
    <property type="match status" value="1"/>
</dbReference>
<dbReference type="GO" id="GO:0005524">
    <property type="term" value="F:ATP binding"/>
    <property type="evidence" value="ECO:0007669"/>
    <property type="project" value="UniProtKB-KW"/>
</dbReference>
<keyword evidence="3" id="KW-0547">Nucleotide-binding</keyword>
<dbReference type="InterPro" id="IPR027417">
    <property type="entry name" value="P-loop_NTPase"/>
</dbReference>
<evidence type="ECO:0000313" key="6">
    <source>
        <dbReference type="EMBL" id="RKQ61848.1"/>
    </source>
</evidence>
<name>A0A420W6Y0_9BACT</name>
<proteinExistence type="inferred from homology"/>
<keyword evidence="4 6" id="KW-0067">ATP-binding</keyword>
<evidence type="ECO:0000256" key="1">
    <source>
        <dbReference type="ARBA" id="ARBA00005417"/>
    </source>
</evidence>